<keyword evidence="3" id="KW-1185">Reference proteome</keyword>
<dbReference type="InterPro" id="IPR007138">
    <property type="entry name" value="ABM_dom"/>
</dbReference>
<keyword evidence="2" id="KW-0503">Monooxygenase</keyword>
<proteinExistence type="predicted"/>
<gene>
    <name evidence="2" type="ORF">JOE61_000336</name>
</gene>
<dbReference type="GO" id="GO:0004497">
    <property type="term" value="F:monooxygenase activity"/>
    <property type="evidence" value="ECO:0007669"/>
    <property type="project" value="UniProtKB-KW"/>
</dbReference>
<feature type="domain" description="ABM" evidence="1">
    <location>
        <begin position="2"/>
        <end position="65"/>
    </location>
</feature>
<evidence type="ECO:0000313" key="3">
    <source>
        <dbReference type="Proteomes" id="UP000732378"/>
    </source>
</evidence>
<evidence type="ECO:0000313" key="2">
    <source>
        <dbReference type="EMBL" id="MBM7506522.1"/>
    </source>
</evidence>
<protein>
    <submittedName>
        <fullName evidence="2">Quinol monooxygenase YgiN</fullName>
    </submittedName>
</protein>
<name>A0ABS2M5T6_9ACTN</name>
<organism evidence="2 3">
    <name type="scientific">Nocardioides salarius</name>
    <dbReference type="NCBI Taxonomy" id="374513"/>
    <lineage>
        <taxon>Bacteria</taxon>
        <taxon>Bacillati</taxon>
        <taxon>Actinomycetota</taxon>
        <taxon>Actinomycetes</taxon>
        <taxon>Propionibacteriales</taxon>
        <taxon>Nocardioidaceae</taxon>
        <taxon>Nocardioides</taxon>
    </lineage>
</organism>
<dbReference type="Gene3D" id="3.30.70.100">
    <property type="match status" value="1"/>
</dbReference>
<dbReference type="Proteomes" id="UP000732378">
    <property type="component" value="Unassembled WGS sequence"/>
</dbReference>
<keyword evidence="2" id="KW-0560">Oxidoreductase</keyword>
<dbReference type="Pfam" id="PF03992">
    <property type="entry name" value="ABM"/>
    <property type="match status" value="1"/>
</dbReference>
<evidence type="ECO:0000259" key="1">
    <source>
        <dbReference type="Pfam" id="PF03992"/>
    </source>
</evidence>
<dbReference type="RefSeq" id="WP_193669342.1">
    <property type="nucleotide sequence ID" value="NZ_JACDTV010000008.1"/>
</dbReference>
<sequence>MHARSTTITGDPGAVDAAVAFVRDEVMPSLTAMDGCLGLSLVADRELGRIIATSSWRDEEAMHAADQHLGPMRAEGGKILGGSPQVEEWEVAVMHRDHATHEGSCCRITWARTDDVEQMARTWRERILPGVEQFQGFCSASLLVDRSTGRGCATVVFDDHRALEATRDQAAAMRRRATDEMGLEILAVGELDLEIAHLRLPELV</sequence>
<accession>A0ABS2M5T6</accession>
<dbReference type="EMBL" id="JAFBBZ010000001">
    <property type="protein sequence ID" value="MBM7506522.1"/>
    <property type="molecule type" value="Genomic_DNA"/>
</dbReference>
<comment type="caution">
    <text evidence="2">The sequence shown here is derived from an EMBL/GenBank/DDBJ whole genome shotgun (WGS) entry which is preliminary data.</text>
</comment>
<reference evidence="2 3" key="1">
    <citation type="submission" date="2021-01" db="EMBL/GenBank/DDBJ databases">
        <title>Sequencing the genomes of 1000 actinobacteria strains.</title>
        <authorList>
            <person name="Klenk H.-P."/>
        </authorList>
    </citation>
    <scope>NUCLEOTIDE SEQUENCE [LARGE SCALE GENOMIC DNA]</scope>
    <source>
        <strain evidence="2 3">DSM 18239</strain>
    </source>
</reference>
<dbReference type="InterPro" id="IPR011008">
    <property type="entry name" value="Dimeric_a/b-barrel"/>
</dbReference>
<dbReference type="SUPFAM" id="SSF54909">
    <property type="entry name" value="Dimeric alpha+beta barrel"/>
    <property type="match status" value="1"/>
</dbReference>